<dbReference type="PANTHER" id="PTHR37316">
    <property type="entry name" value="TEICHOIC ACID GLYCEROL-PHOSPHATE PRIMASE"/>
    <property type="match status" value="1"/>
</dbReference>
<dbReference type="KEGG" id="wci:WS105_0843"/>
<evidence type="ECO:0000313" key="8">
    <source>
        <dbReference type="Proteomes" id="UP000029079"/>
    </source>
</evidence>
<keyword evidence="3" id="KW-1003">Cell membrane</keyword>
<dbReference type="GO" id="GO:0019350">
    <property type="term" value="P:teichoic acid biosynthetic process"/>
    <property type="evidence" value="ECO:0007669"/>
    <property type="project" value="UniProtKB-KW"/>
</dbReference>
<dbReference type="InterPro" id="IPR043149">
    <property type="entry name" value="TagF_N"/>
</dbReference>
<dbReference type="Gene3D" id="3.40.50.12580">
    <property type="match status" value="1"/>
</dbReference>
<reference evidence="7 8" key="1">
    <citation type="journal article" date="2014" name="Genome Announc.">
        <title>Complete Genome Sequences of Fish Pathogenic Weissella ceti Strains WS74 and WS105.</title>
        <authorList>
            <person name="Figueiredo H.C."/>
            <person name="Leal C.A."/>
            <person name="Dorella F.A."/>
            <person name="Carvalho A.F."/>
            <person name="Soares S.C."/>
            <person name="Pereira F.L."/>
            <person name="Azevedo V.A."/>
        </authorList>
    </citation>
    <scope>NUCLEOTIDE SEQUENCE [LARGE SCALE GENOMIC DNA]</scope>
    <source>
        <strain evidence="7 8">WS74</strain>
    </source>
</reference>
<reference evidence="8" key="2">
    <citation type="submission" date="2014-08" db="EMBL/GenBank/DDBJ databases">
        <title>Complete genome of Weissella ceti strain WS74 isolated from diseased rainbow trout in Brazil.</title>
        <authorList>
            <person name="Figueiredo H.C.P."/>
            <person name="Leal C.A.G."/>
            <person name="Pereira F.L."/>
            <person name="Soares S.C."/>
            <person name="Dorella F.A."/>
            <person name="Carvalho A.F."/>
            <person name="Azevedo V.A.C."/>
        </authorList>
    </citation>
    <scope>NUCLEOTIDE SEQUENCE [LARGE SCALE GENOMIC DNA]</scope>
    <source>
        <strain evidence="8">WS74</strain>
    </source>
</reference>
<evidence type="ECO:0000256" key="4">
    <source>
        <dbReference type="ARBA" id="ARBA00022679"/>
    </source>
</evidence>
<organism evidence="7 8">
    <name type="scientific">Weissella ceti</name>
    <dbReference type="NCBI Taxonomy" id="759620"/>
    <lineage>
        <taxon>Bacteria</taxon>
        <taxon>Bacillati</taxon>
        <taxon>Bacillota</taxon>
        <taxon>Bacilli</taxon>
        <taxon>Lactobacillales</taxon>
        <taxon>Lactobacillaceae</taxon>
        <taxon>Weissella</taxon>
    </lineage>
</organism>
<dbReference type="SUPFAM" id="SSF53756">
    <property type="entry name" value="UDP-Glycosyltransferase/glycogen phosphorylase"/>
    <property type="match status" value="1"/>
</dbReference>
<gene>
    <name evidence="7" type="ORF">WS74_0782</name>
</gene>
<dbReference type="EMBL" id="CP009223">
    <property type="protein sequence ID" value="AIM63034.1"/>
    <property type="molecule type" value="Genomic_DNA"/>
</dbReference>
<dbReference type="InterPro" id="IPR007554">
    <property type="entry name" value="Glycerophosphate_synth"/>
</dbReference>
<dbReference type="InterPro" id="IPR051612">
    <property type="entry name" value="Teichoic_Acid_Biosynth"/>
</dbReference>
<evidence type="ECO:0000256" key="2">
    <source>
        <dbReference type="ARBA" id="ARBA00010488"/>
    </source>
</evidence>
<comment type="subcellular location">
    <subcellularLocation>
        <location evidence="1">Cell membrane</location>
        <topology evidence="1">Peripheral membrane protein</topology>
    </subcellularLocation>
</comment>
<dbReference type="Gene3D" id="3.40.50.11820">
    <property type="match status" value="1"/>
</dbReference>
<evidence type="ECO:0000256" key="3">
    <source>
        <dbReference type="ARBA" id="ARBA00022475"/>
    </source>
</evidence>
<keyword evidence="8" id="KW-1185">Reference proteome</keyword>
<dbReference type="Proteomes" id="UP000029079">
    <property type="component" value="Chromosome"/>
</dbReference>
<dbReference type="Pfam" id="PF04464">
    <property type="entry name" value="Glyphos_transf"/>
    <property type="match status" value="1"/>
</dbReference>
<name>A0A075U0J2_9LACO</name>
<dbReference type="STRING" id="759620.WS105_0843"/>
<protein>
    <submittedName>
        <fullName evidence="7">TagF_4 protein</fullName>
    </submittedName>
</protein>
<dbReference type="PANTHER" id="PTHR37316:SF3">
    <property type="entry name" value="TEICHOIC ACID GLYCEROL-PHOSPHATE TRANSFERASE"/>
    <property type="match status" value="1"/>
</dbReference>
<evidence type="ECO:0000313" key="7">
    <source>
        <dbReference type="EMBL" id="AIM63034.1"/>
    </source>
</evidence>
<comment type="similarity">
    <text evidence="2">Belongs to the CDP-glycerol glycerophosphotransferase family.</text>
</comment>
<dbReference type="GO" id="GO:0047355">
    <property type="term" value="F:CDP-glycerol glycerophosphotransferase activity"/>
    <property type="evidence" value="ECO:0007669"/>
    <property type="project" value="InterPro"/>
</dbReference>
<keyword evidence="5" id="KW-0777">Teichoic acid biosynthesis</keyword>
<dbReference type="GO" id="GO:0005886">
    <property type="term" value="C:plasma membrane"/>
    <property type="evidence" value="ECO:0007669"/>
    <property type="project" value="UniProtKB-SubCell"/>
</dbReference>
<dbReference type="KEGG" id="wce:WS08_0779"/>
<dbReference type="AlphaFoldDB" id="A0A075U0J2"/>
<accession>A0A075U0J2</accession>
<proteinExistence type="inferred from homology"/>
<dbReference type="RefSeq" id="WP_009496387.1">
    <property type="nucleotide sequence ID" value="NZ_CP009223.1"/>
</dbReference>
<dbReference type="PATRIC" id="fig|759620.7.peg.804"/>
<keyword evidence="6" id="KW-0472">Membrane</keyword>
<sequence>MQKLKNMIKNSTIVGRLYGGVQLLFIKTLQLFVRVDDKQILFMSYSGRQFSDSPRTAFELLQSDPAYRDFKFVWAFNEPGEFDHSGITKKVSANSLSYFYHLLRSKYWVSNASIERLTPFNHPKNTYIQFWHGVPMKHLGPDEAQLSPLVKNWYKKANFDYLFTYGEYDTERFEHIFPSAQRYNQVGQLRKYALEQQRANFNRAQVMRRLRLNPNKPTLLYAPTFREYELAEDSLAYLGAGVLEQLAKTYNVIYRGHYFAALPTTMPGVTIANDADLNELFLVSDLLVTDYSSLLFDYAPEQKPIYLYEADVAEYKKKRGLYISGEDLGLPVVHSEHELLSALMKAEQLDTAAVEDLLTHYNPMSAETTVDFIFEIISTDKI</sequence>
<evidence type="ECO:0000256" key="1">
    <source>
        <dbReference type="ARBA" id="ARBA00004202"/>
    </source>
</evidence>
<dbReference type="OrthoDB" id="9811865at2"/>
<dbReference type="InterPro" id="IPR043148">
    <property type="entry name" value="TagF_C"/>
</dbReference>
<dbReference type="KEGG" id="wct:WS74_0782"/>
<keyword evidence="4" id="KW-0808">Transferase</keyword>
<evidence type="ECO:0000256" key="5">
    <source>
        <dbReference type="ARBA" id="ARBA00022944"/>
    </source>
</evidence>
<evidence type="ECO:0000256" key="6">
    <source>
        <dbReference type="ARBA" id="ARBA00023136"/>
    </source>
</evidence>